<proteinExistence type="predicted"/>
<reference evidence="1 2" key="1">
    <citation type="journal article" date="2016" name="Mol. Biol. Evol.">
        <title>Comparative Genomics of Early-Diverging Mushroom-Forming Fungi Provides Insights into the Origins of Lignocellulose Decay Capabilities.</title>
        <authorList>
            <person name="Nagy L.G."/>
            <person name="Riley R."/>
            <person name="Tritt A."/>
            <person name="Adam C."/>
            <person name="Daum C."/>
            <person name="Floudas D."/>
            <person name="Sun H."/>
            <person name="Yadav J.S."/>
            <person name="Pangilinan J."/>
            <person name="Larsson K.H."/>
            <person name="Matsuura K."/>
            <person name="Barry K."/>
            <person name="Labutti K."/>
            <person name="Kuo R."/>
            <person name="Ohm R.A."/>
            <person name="Bhattacharya S.S."/>
            <person name="Shirouzu T."/>
            <person name="Yoshinaga Y."/>
            <person name="Martin F.M."/>
            <person name="Grigoriev I.V."/>
            <person name="Hibbett D.S."/>
        </authorList>
    </citation>
    <scope>NUCLEOTIDE SEQUENCE [LARGE SCALE GENOMIC DNA]</scope>
    <source>
        <strain evidence="1 2">93-53</strain>
    </source>
</reference>
<accession>A0A165IA42</accession>
<name>A0A165IA42_9APHY</name>
<dbReference type="EMBL" id="KV427605">
    <property type="protein sequence ID" value="KZT12791.1"/>
    <property type="molecule type" value="Genomic_DNA"/>
</dbReference>
<dbReference type="Proteomes" id="UP000076871">
    <property type="component" value="Unassembled WGS sequence"/>
</dbReference>
<dbReference type="RefSeq" id="XP_040770301.1">
    <property type="nucleotide sequence ID" value="XM_040903501.1"/>
</dbReference>
<dbReference type="AlphaFoldDB" id="A0A165IA42"/>
<dbReference type="STRING" id="1314785.A0A165IA42"/>
<keyword evidence="2" id="KW-1185">Reference proteome</keyword>
<dbReference type="InParanoid" id="A0A165IA42"/>
<evidence type="ECO:0000313" key="1">
    <source>
        <dbReference type="EMBL" id="KZT12791.1"/>
    </source>
</evidence>
<dbReference type="GeneID" id="63820532"/>
<dbReference type="OrthoDB" id="3224367at2759"/>
<evidence type="ECO:0000313" key="2">
    <source>
        <dbReference type="Proteomes" id="UP000076871"/>
    </source>
</evidence>
<sequence>MATLFPTPAPTLPEFRSLLIEGPFHPSAPIHLMLSHVALEPFRRTLMLSPSRKDFASALINFDDEWLKIHGSEGRTCGASSRVDILYPPTRAHLALILSMLHVHDGSFYHPKTTLSVAPSLLVLYETSTLCADDSSGPTCVIV</sequence>
<organism evidence="1 2">
    <name type="scientific">Laetiporus sulphureus 93-53</name>
    <dbReference type="NCBI Taxonomy" id="1314785"/>
    <lineage>
        <taxon>Eukaryota</taxon>
        <taxon>Fungi</taxon>
        <taxon>Dikarya</taxon>
        <taxon>Basidiomycota</taxon>
        <taxon>Agaricomycotina</taxon>
        <taxon>Agaricomycetes</taxon>
        <taxon>Polyporales</taxon>
        <taxon>Laetiporus</taxon>
    </lineage>
</organism>
<protein>
    <submittedName>
        <fullName evidence="1">Uncharacterized protein</fullName>
    </submittedName>
</protein>
<gene>
    <name evidence="1" type="ORF">LAESUDRAFT_638905</name>
</gene>